<dbReference type="EMBL" id="JALJOV010000926">
    <property type="protein sequence ID" value="KAK9858428.1"/>
    <property type="molecule type" value="Genomic_DNA"/>
</dbReference>
<dbReference type="GO" id="GO:0004674">
    <property type="term" value="F:protein serine/threonine kinase activity"/>
    <property type="evidence" value="ECO:0007669"/>
    <property type="project" value="TreeGrafter"/>
</dbReference>
<reference evidence="3 4" key="1">
    <citation type="journal article" date="2024" name="Nat. Commun.">
        <title>Phylogenomics reveals the evolutionary origins of lichenization in chlorophyte algae.</title>
        <authorList>
            <person name="Puginier C."/>
            <person name="Libourel C."/>
            <person name="Otte J."/>
            <person name="Skaloud P."/>
            <person name="Haon M."/>
            <person name="Grisel S."/>
            <person name="Petersen M."/>
            <person name="Berrin J.G."/>
            <person name="Delaux P.M."/>
            <person name="Dal Grande F."/>
            <person name="Keller J."/>
        </authorList>
    </citation>
    <scope>NUCLEOTIDE SEQUENCE [LARGE SCALE GENOMIC DNA]</scope>
    <source>
        <strain evidence="3 4">SAG 2523</strain>
    </source>
</reference>
<dbReference type="Pfam" id="PF14381">
    <property type="entry name" value="EDR1_CTR1_ARMC3_pept"/>
    <property type="match status" value="1"/>
</dbReference>
<name>A0AAW1ST12_9CHLO</name>
<keyword evidence="4" id="KW-1185">Reference proteome</keyword>
<dbReference type="SUPFAM" id="SSF56112">
    <property type="entry name" value="Protein kinase-like (PK-like)"/>
    <property type="match status" value="1"/>
</dbReference>
<dbReference type="PROSITE" id="PS50011">
    <property type="entry name" value="PROTEIN_KINASE_DOM"/>
    <property type="match status" value="1"/>
</dbReference>
<feature type="compositionally biased region" description="Polar residues" evidence="1">
    <location>
        <begin position="377"/>
        <end position="389"/>
    </location>
</feature>
<dbReference type="PANTHER" id="PTHR44329">
    <property type="entry name" value="SERINE/THREONINE-PROTEIN KINASE TNNI3K-RELATED"/>
    <property type="match status" value="1"/>
</dbReference>
<dbReference type="Proteomes" id="UP001485043">
    <property type="component" value="Unassembled WGS sequence"/>
</dbReference>
<dbReference type="InterPro" id="IPR051681">
    <property type="entry name" value="Ser/Thr_Kinases-Pseudokinases"/>
</dbReference>
<dbReference type="Gene3D" id="3.30.200.20">
    <property type="entry name" value="Phosphorylase Kinase, domain 1"/>
    <property type="match status" value="1"/>
</dbReference>
<organism evidence="3 4">
    <name type="scientific">Apatococcus fuscideae</name>
    <dbReference type="NCBI Taxonomy" id="2026836"/>
    <lineage>
        <taxon>Eukaryota</taxon>
        <taxon>Viridiplantae</taxon>
        <taxon>Chlorophyta</taxon>
        <taxon>core chlorophytes</taxon>
        <taxon>Trebouxiophyceae</taxon>
        <taxon>Chlorellales</taxon>
        <taxon>Chlorellaceae</taxon>
        <taxon>Apatococcus</taxon>
    </lineage>
</organism>
<evidence type="ECO:0000259" key="2">
    <source>
        <dbReference type="PROSITE" id="PS50011"/>
    </source>
</evidence>
<dbReference type="AlphaFoldDB" id="A0AAW1ST12"/>
<evidence type="ECO:0000313" key="3">
    <source>
        <dbReference type="EMBL" id="KAK9858428.1"/>
    </source>
</evidence>
<gene>
    <name evidence="3" type="ORF">WJX84_011354</name>
</gene>
<evidence type="ECO:0000256" key="1">
    <source>
        <dbReference type="SAM" id="MobiDB-lite"/>
    </source>
</evidence>
<dbReference type="Gene3D" id="1.10.510.10">
    <property type="entry name" value="Transferase(Phosphotransferase) domain 1"/>
    <property type="match status" value="1"/>
</dbReference>
<evidence type="ECO:0000313" key="4">
    <source>
        <dbReference type="Proteomes" id="UP001485043"/>
    </source>
</evidence>
<sequence length="389" mass="44060">MNTLRGASELYWQQNWLGYNDKINAQFYDPGRDRLAGAQALPSLMSLRAKKPFEGRREVLVVDSDEDFEFRRFVDSVYELIVLVPTQHARILMAARLVAERLGGPGVTQGKTMYHSRDSVVCHIGNISKGVCRTLLTERIQGDPRREWIARGGFAEVYKVLLTDDIEIALKEIKLPGEAAEAERVRKEYKHEAQNFSRLRHKNIAEANVMLKNGEAKMVDFGLATPIASTHTSPQGKAYEHLGLTRHFAAPERFVQLPDSYGKQDTIGVKADVYSFGLLLYFLWSCQEPWQAELNSFGWTQELQRRIVEEGERPRLPNTMPQEVAEVVEATLKHSSRDRPTMKEVAATLQQLHHDAVRDQSRRHLLGCKTNFGPSGAAQSHTAVQQPNK</sequence>
<feature type="region of interest" description="Disordered" evidence="1">
    <location>
        <begin position="368"/>
        <end position="389"/>
    </location>
</feature>
<dbReference type="Pfam" id="PF00069">
    <property type="entry name" value="Pkinase"/>
    <property type="match status" value="1"/>
</dbReference>
<dbReference type="GO" id="GO:0005524">
    <property type="term" value="F:ATP binding"/>
    <property type="evidence" value="ECO:0007669"/>
    <property type="project" value="InterPro"/>
</dbReference>
<feature type="domain" description="Protein kinase" evidence="2">
    <location>
        <begin position="30"/>
        <end position="357"/>
    </location>
</feature>
<protein>
    <recommendedName>
        <fullName evidence="2">Protein kinase domain-containing protein</fullName>
    </recommendedName>
</protein>
<dbReference type="InterPro" id="IPR055164">
    <property type="entry name" value="EDR1/CTR1/ARMC3-like_pept-like"/>
</dbReference>
<dbReference type="InterPro" id="IPR011009">
    <property type="entry name" value="Kinase-like_dom_sf"/>
</dbReference>
<proteinExistence type="predicted"/>
<dbReference type="InterPro" id="IPR000719">
    <property type="entry name" value="Prot_kinase_dom"/>
</dbReference>
<accession>A0AAW1ST12</accession>
<comment type="caution">
    <text evidence="3">The sequence shown here is derived from an EMBL/GenBank/DDBJ whole genome shotgun (WGS) entry which is preliminary data.</text>
</comment>